<reference evidence="3" key="1">
    <citation type="journal article" date="2017" name="Nat. Commun.">
        <title>The North American bullfrog draft genome provides insight into hormonal regulation of long noncoding RNA.</title>
        <authorList>
            <person name="Hammond S.A."/>
            <person name="Warren R.L."/>
            <person name="Vandervalk B.P."/>
            <person name="Kucuk E."/>
            <person name="Khan H."/>
            <person name="Gibb E.A."/>
            <person name="Pandoh P."/>
            <person name="Kirk H."/>
            <person name="Zhao Y."/>
            <person name="Jones M."/>
            <person name="Mungall A.J."/>
            <person name="Coope R."/>
            <person name="Pleasance S."/>
            <person name="Moore R.A."/>
            <person name="Holt R.A."/>
            <person name="Round J.M."/>
            <person name="Ohora S."/>
            <person name="Walle B.V."/>
            <person name="Veldhoen N."/>
            <person name="Helbing C.C."/>
            <person name="Birol I."/>
        </authorList>
    </citation>
    <scope>NUCLEOTIDE SEQUENCE [LARGE SCALE GENOMIC DNA]</scope>
</reference>
<feature type="compositionally biased region" description="Acidic residues" evidence="1">
    <location>
        <begin position="97"/>
        <end position="107"/>
    </location>
</feature>
<dbReference type="Proteomes" id="UP000228934">
    <property type="component" value="Unassembled WGS sequence"/>
</dbReference>
<proteinExistence type="predicted"/>
<accession>A0A2G9QCX5</accession>
<evidence type="ECO:0000313" key="2">
    <source>
        <dbReference type="EMBL" id="PIO12913.1"/>
    </source>
</evidence>
<protein>
    <submittedName>
        <fullName evidence="2">Uncharacterized protein</fullName>
    </submittedName>
</protein>
<keyword evidence="3" id="KW-1185">Reference proteome</keyword>
<feature type="region of interest" description="Disordered" evidence="1">
    <location>
        <begin position="87"/>
        <end position="107"/>
    </location>
</feature>
<gene>
    <name evidence="2" type="ORF">AB205_0203430</name>
</gene>
<name>A0A2G9QCX5_AQUCT</name>
<evidence type="ECO:0000313" key="3">
    <source>
        <dbReference type="Proteomes" id="UP000228934"/>
    </source>
</evidence>
<dbReference type="AlphaFoldDB" id="A0A2G9QCX5"/>
<dbReference type="EMBL" id="KZ060043">
    <property type="protein sequence ID" value="PIO12913.1"/>
    <property type="molecule type" value="Genomic_DNA"/>
</dbReference>
<sequence length="107" mass="12575">MALVRSQERRWAQQIVWRPWRTRICCTCAVAFIWAHEDLRYYRRSLLPNFNLQGEALPEGENAGAAQDLNRGVNRLMAAMRDMLANIQFQEPPREDNPDEEVDGEWD</sequence>
<evidence type="ECO:0000256" key="1">
    <source>
        <dbReference type="SAM" id="MobiDB-lite"/>
    </source>
</evidence>
<dbReference type="OrthoDB" id="205993at2759"/>
<organism evidence="2 3">
    <name type="scientific">Aquarana catesbeiana</name>
    <name type="common">American bullfrog</name>
    <name type="synonym">Rana catesbeiana</name>
    <dbReference type="NCBI Taxonomy" id="8400"/>
    <lineage>
        <taxon>Eukaryota</taxon>
        <taxon>Metazoa</taxon>
        <taxon>Chordata</taxon>
        <taxon>Craniata</taxon>
        <taxon>Vertebrata</taxon>
        <taxon>Euteleostomi</taxon>
        <taxon>Amphibia</taxon>
        <taxon>Batrachia</taxon>
        <taxon>Anura</taxon>
        <taxon>Neobatrachia</taxon>
        <taxon>Ranoidea</taxon>
        <taxon>Ranidae</taxon>
        <taxon>Aquarana</taxon>
    </lineage>
</organism>